<dbReference type="Gene3D" id="3.40.50.300">
    <property type="entry name" value="P-loop containing nucleotide triphosphate hydrolases"/>
    <property type="match status" value="1"/>
</dbReference>
<organism evidence="4 5">
    <name type="scientific">Dysgonomonas gadei ATCC BAA-286</name>
    <dbReference type="NCBI Taxonomy" id="742766"/>
    <lineage>
        <taxon>Bacteria</taxon>
        <taxon>Pseudomonadati</taxon>
        <taxon>Bacteroidota</taxon>
        <taxon>Bacteroidia</taxon>
        <taxon>Bacteroidales</taxon>
        <taxon>Dysgonomonadaceae</taxon>
        <taxon>Dysgonomonas</taxon>
    </lineage>
</organism>
<dbReference type="Proteomes" id="UP000004913">
    <property type="component" value="Unassembled WGS sequence"/>
</dbReference>
<protein>
    <recommendedName>
        <fullName evidence="3">IstB-like ATP-binding domain-containing protein</fullName>
    </recommendedName>
</protein>
<evidence type="ECO:0000313" key="4">
    <source>
        <dbReference type="EMBL" id="EGJ99245.1"/>
    </source>
</evidence>
<dbReference type="CDD" id="cd00009">
    <property type="entry name" value="AAA"/>
    <property type="match status" value="1"/>
</dbReference>
<dbReference type="PANTHER" id="PTHR30050">
    <property type="entry name" value="CHROMOSOMAL REPLICATION INITIATOR PROTEIN DNAA"/>
    <property type="match status" value="1"/>
</dbReference>
<dbReference type="InterPro" id="IPR002611">
    <property type="entry name" value="IstB_ATP-bd"/>
</dbReference>
<dbReference type="InterPro" id="IPR027417">
    <property type="entry name" value="P-loop_NTPase"/>
</dbReference>
<gene>
    <name evidence="4" type="ORF">HMPREF9455_04149</name>
</gene>
<dbReference type="InterPro" id="IPR028350">
    <property type="entry name" value="DNAC/IstB-like"/>
</dbReference>
<sequence length="268" mass="31315">MRQEVFNINNSMQMENLNEKERVFNYAKELKLPVLRDELDDFITLATDENWSYRAFICQLLTKEMDMRIEARRKQRIRIAGFPELKYLQELVREELPKDAQTALPELETLEFIKDGRNIVFCGNPGTGKTHMSIGLGIKACLEGYTVFFTSVPRLLTQIRECRSQKSLRQLEMRFQRYDMVICDEFGYVSCDKEGGELLFNHLSLRAGKRSTIITTNLAFDRWGEIVKDKVLVAAMVDRLTHKAYLINMNGQSYRVKETKKMLQSNEE</sequence>
<dbReference type="Pfam" id="PF01695">
    <property type="entry name" value="IstB_IS21"/>
    <property type="match status" value="1"/>
</dbReference>
<proteinExistence type="predicted"/>
<evidence type="ECO:0000313" key="5">
    <source>
        <dbReference type="Proteomes" id="UP000004913"/>
    </source>
</evidence>
<keyword evidence="1" id="KW-0547">Nucleotide-binding</keyword>
<feature type="domain" description="IstB-like ATP-binding" evidence="3">
    <location>
        <begin position="27"/>
        <end position="260"/>
    </location>
</feature>
<dbReference type="SUPFAM" id="SSF52540">
    <property type="entry name" value="P-loop containing nucleoside triphosphate hydrolases"/>
    <property type="match status" value="1"/>
</dbReference>
<keyword evidence="5" id="KW-1185">Reference proteome</keyword>
<dbReference type="AlphaFoldDB" id="F5J482"/>
<accession>F5J482</accession>
<dbReference type="STRING" id="742766.HMPREF9455_04149"/>
<dbReference type="GO" id="GO:0005524">
    <property type="term" value="F:ATP binding"/>
    <property type="evidence" value="ECO:0007669"/>
    <property type="project" value="UniProtKB-KW"/>
</dbReference>
<dbReference type="InterPro" id="IPR047661">
    <property type="entry name" value="IstB"/>
</dbReference>
<comment type="caution">
    <text evidence="4">The sequence shown here is derived from an EMBL/GenBank/DDBJ whole genome shotgun (WGS) entry which is preliminary data.</text>
</comment>
<dbReference type="PIRSF" id="PIRSF003073">
    <property type="entry name" value="DNAC_TnpB_IstB"/>
    <property type="match status" value="1"/>
</dbReference>
<reference evidence="4 5" key="1">
    <citation type="submission" date="2011-04" db="EMBL/GenBank/DDBJ databases">
        <title>The Genome Sequence of Dysgonomonas gadei ATCC BAA-286.</title>
        <authorList>
            <consortium name="The Broad Institute Genome Sequencing Platform"/>
            <person name="Earl A."/>
            <person name="Ward D."/>
            <person name="Feldgarden M."/>
            <person name="Gevers D."/>
            <person name="Pudlo N."/>
            <person name="Martens E."/>
            <person name="Allen-Vercoe E."/>
            <person name="Young S.K."/>
            <person name="Zeng Q."/>
            <person name="Gargeya S."/>
            <person name="Fitzgerald M."/>
            <person name="Haas B."/>
            <person name="Abouelleil A."/>
            <person name="Alvarado L."/>
            <person name="Arachchi H.M."/>
            <person name="Berlin A."/>
            <person name="Brown A."/>
            <person name="Chapman S.B."/>
            <person name="Chen Z."/>
            <person name="Dunbar C."/>
            <person name="Freedman E."/>
            <person name="Gearin G."/>
            <person name="Gellesch M."/>
            <person name="Goldberg J."/>
            <person name="Griggs A."/>
            <person name="Gujja S."/>
            <person name="Heiman D."/>
            <person name="Howarth C."/>
            <person name="Larson L."/>
            <person name="Lui A."/>
            <person name="MacDonald P.J.P."/>
            <person name="Mehta T."/>
            <person name="Montmayeur A."/>
            <person name="Murphy C."/>
            <person name="Neiman D."/>
            <person name="Pearson M."/>
            <person name="Priest M."/>
            <person name="Roberts A."/>
            <person name="Saif S."/>
            <person name="Shea T."/>
            <person name="Shenoy N."/>
            <person name="Sisk P."/>
            <person name="Stolte C."/>
            <person name="Sykes S."/>
            <person name="Yandava C."/>
            <person name="Wortman J."/>
            <person name="Nusbaum C."/>
            <person name="Birren B."/>
        </authorList>
    </citation>
    <scope>NUCLEOTIDE SEQUENCE [LARGE SCALE GENOMIC DNA]</scope>
    <source>
        <strain evidence="4 5">ATCC BAA-286</strain>
    </source>
</reference>
<name>F5J482_9BACT</name>
<dbReference type="PANTHER" id="PTHR30050:SF4">
    <property type="entry name" value="ATP-BINDING PROTEIN RV3427C IN INSERTION SEQUENCE-RELATED"/>
    <property type="match status" value="1"/>
</dbReference>
<dbReference type="NCBIfam" id="NF038214">
    <property type="entry name" value="IS21_help_AAA"/>
    <property type="match status" value="1"/>
</dbReference>
<keyword evidence="2" id="KW-0067">ATP-binding</keyword>
<evidence type="ECO:0000259" key="3">
    <source>
        <dbReference type="Pfam" id="PF01695"/>
    </source>
</evidence>
<evidence type="ECO:0000256" key="2">
    <source>
        <dbReference type="ARBA" id="ARBA00022840"/>
    </source>
</evidence>
<evidence type="ECO:0000256" key="1">
    <source>
        <dbReference type="ARBA" id="ARBA00022741"/>
    </source>
</evidence>
<dbReference type="HOGENOM" id="CLU_062999_1_1_10"/>
<dbReference type="EMBL" id="ADLV01000060">
    <property type="protein sequence ID" value="EGJ99245.1"/>
    <property type="molecule type" value="Genomic_DNA"/>
</dbReference>
<dbReference type="GO" id="GO:0006260">
    <property type="term" value="P:DNA replication"/>
    <property type="evidence" value="ECO:0007669"/>
    <property type="project" value="TreeGrafter"/>
</dbReference>
<dbReference type="eggNOG" id="COG1484">
    <property type="taxonomic scope" value="Bacteria"/>
</dbReference>